<evidence type="ECO:0000313" key="2">
    <source>
        <dbReference type="EMBL" id="WOT38233.1"/>
    </source>
</evidence>
<feature type="region of interest" description="Disordered" evidence="1">
    <location>
        <begin position="33"/>
        <end position="60"/>
    </location>
</feature>
<proteinExistence type="predicted"/>
<evidence type="ECO:0000313" key="3">
    <source>
        <dbReference type="Proteomes" id="UP001305002"/>
    </source>
</evidence>
<reference evidence="2 3" key="1">
    <citation type="journal article" date="2021" name="J. Microbiol. Biotechnol.">
        <title>An Efficient Markerless Deletion System Suitable for the Industrial Strains of Streptomyces.</title>
        <authorList>
            <person name="Dong J."/>
            <person name="Wei J."/>
            <person name="Li H."/>
            <person name="Zhao S."/>
            <person name="Guan W."/>
        </authorList>
    </citation>
    <scope>NUCLEOTIDE SEQUENCE [LARGE SCALE GENOMIC DNA]</scope>
    <source>
        <strain evidence="2 3">CICC 11043</strain>
    </source>
</reference>
<sequence>MTGRQFRVDRGARDADAAVEGVRTLLGDVLVIESPGGGGYGPPSPDPHQAGEETDDLRAF</sequence>
<evidence type="ECO:0008006" key="4">
    <source>
        <dbReference type="Google" id="ProtNLM"/>
    </source>
</evidence>
<organism evidence="2 3">
    <name type="scientific">Streptomyces coeruleorubidus</name>
    <dbReference type="NCBI Taxonomy" id="116188"/>
    <lineage>
        <taxon>Bacteria</taxon>
        <taxon>Bacillati</taxon>
        <taxon>Actinomycetota</taxon>
        <taxon>Actinomycetes</taxon>
        <taxon>Kitasatosporales</taxon>
        <taxon>Streptomycetaceae</taxon>
        <taxon>Streptomyces</taxon>
    </lineage>
</organism>
<dbReference type="RefSeq" id="WP_193504650.1">
    <property type="nucleotide sequence ID" value="NZ_BMSO01000005.1"/>
</dbReference>
<dbReference type="EMBL" id="CP137524">
    <property type="protein sequence ID" value="WOT38233.1"/>
    <property type="molecule type" value="Genomic_DNA"/>
</dbReference>
<reference evidence="2 3" key="2">
    <citation type="journal article" date="2024" name="Microb. Biotechnol.">
        <title>The involvement of multiple ABC transporters in daunorubicin efflux in Streptomyces coeruleorubidus.</title>
        <authorList>
            <person name="Dong J."/>
            <person name="Ning J."/>
            <person name="Tian Y."/>
            <person name="Li H."/>
            <person name="Chen H."/>
            <person name="Guan W."/>
        </authorList>
    </citation>
    <scope>NUCLEOTIDE SEQUENCE [LARGE SCALE GENOMIC DNA]</scope>
    <source>
        <strain evidence="2 3">CICC 11043</strain>
    </source>
</reference>
<dbReference type="Proteomes" id="UP001305002">
    <property type="component" value="Chromosome"/>
</dbReference>
<evidence type="ECO:0000256" key="1">
    <source>
        <dbReference type="SAM" id="MobiDB-lite"/>
    </source>
</evidence>
<accession>A0ABZ0KK51</accession>
<gene>
    <name evidence="2" type="ORF">R5U08_30590</name>
</gene>
<protein>
    <recommendedName>
        <fullName evidence="4">Hydantoinase B/oxoprolinase domain-containing protein</fullName>
    </recommendedName>
</protein>
<name>A0ABZ0KK51_STRC4</name>
<keyword evidence="3" id="KW-1185">Reference proteome</keyword>